<evidence type="ECO:0000313" key="4">
    <source>
        <dbReference type="Proteomes" id="UP000030752"/>
    </source>
</evidence>
<organism evidence="3 4">
    <name type="scientific">Cyphellophora europaea (strain CBS 101466)</name>
    <name type="common">Phialophora europaea</name>
    <dbReference type="NCBI Taxonomy" id="1220924"/>
    <lineage>
        <taxon>Eukaryota</taxon>
        <taxon>Fungi</taxon>
        <taxon>Dikarya</taxon>
        <taxon>Ascomycota</taxon>
        <taxon>Pezizomycotina</taxon>
        <taxon>Eurotiomycetes</taxon>
        <taxon>Chaetothyriomycetidae</taxon>
        <taxon>Chaetothyriales</taxon>
        <taxon>Cyphellophoraceae</taxon>
        <taxon>Cyphellophora</taxon>
    </lineage>
</organism>
<feature type="transmembrane region" description="Helical" evidence="2">
    <location>
        <begin position="75"/>
        <end position="96"/>
    </location>
</feature>
<sequence length="383" mass="40734">MPPRRRRGSKSQSVSSATADANGMPPPAVPASKSPSPVATRHKRTKSATSPPNSPRQLANALTTRPKTSAEQPSILNFIAATAISLALSTGLRYAASTYTTFGRAELAAISSPAHSQDPYYVGGLLVWRIVVLAVYWFRGYDAYDVASLSILTAMPVALLEVFFYKITPSVLAIDTLSGLISSAAPFALLRAVAPAHHPSDKSTKHAVRNRPILTDPYTTAFTSLLAATILAVLLELGFETFLPTFLISNFEHIRTLEPAHHGSAQLPILLITLLPAGVACRSFLFAPSTSAPTGEMVELDTRTAGLLAHVQWNVWGWYSSRQKELIGRATVLAALMAAETMVQCTGALDGVDLPGAAGYAGVWVFGVAVVTAVLDWVGKPSE</sequence>
<dbReference type="STRING" id="1220924.W2RNI4"/>
<name>W2RNI4_CYPE1</name>
<dbReference type="EMBL" id="KB822723">
    <property type="protein sequence ID" value="ETN38081.1"/>
    <property type="molecule type" value="Genomic_DNA"/>
</dbReference>
<dbReference type="HOGENOM" id="CLU_042059_1_0_1"/>
<keyword evidence="2" id="KW-0812">Transmembrane</keyword>
<evidence type="ECO:0000256" key="1">
    <source>
        <dbReference type="SAM" id="MobiDB-lite"/>
    </source>
</evidence>
<feature type="region of interest" description="Disordered" evidence="1">
    <location>
        <begin position="1"/>
        <end position="68"/>
    </location>
</feature>
<keyword evidence="2" id="KW-0472">Membrane</keyword>
<evidence type="ECO:0000256" key="2">
    <source>
        <dbReference type="SAM" id="Phobius"/>
    </source>
</evidence>
<feature type="transmembrane region" description="Helical" evidence="2">
    <location>
        <begin position="267"/>
        <end position="287"/>
    </location>
</feature>
<evidence type="ECO:0000313" key="3">
    <source>
        <dbReference type="EMBL" id="ETN38081.1"/>
    </source>
</evidence>
<keyword evidence="4" id="KW-1185">Reference proteome</keyword>
<keyword evidence="2" id="KW-1133">Transmembrane helix</keyword>
<dbReference type="OrthoDB" id="5394254at2759"/>
<feature type="transmembrane region" description="Helical" evidence="2">
    <location>
        <begin position="361"/>
        <end position="379"/>
    </location>
</feature>
<dbReference type="eggNOG" id="ENOG502RZT9">
    <property type="taxonomic scope" value="Eukaryota"/>
</dbReference>
<feature type="compositionally biased region" description="Polar residues" evidence="1">
    <location>
        <begin position="47"/>
        <end position="68"/>
    </location>
</feature>
<proteinExistence type="predicted"/>
<reference evidence="3 4" key="1">
    <citation type="submission" date="2013-03" db="EMBL/GenBank/DDBJ databases">
        <title>The Genome Sequence of Phialophora europaea CBS 101466.</title>
        <authorList>
            <consortium name="The Broad Institute Genomics Platform"/>
            <person name="Cuomo C."/>
            <person name="de Hoog S."/>
            <person name="Gorbushina A."/>
            <person name="Walker B."/>
            <person name="Young S.K."/>
            <person name="Zeng Q."/>
            <person name="Gargeya S."/>
            <person name="Fitzgerald M."/>
            <person name="Haas B."/>
            <person name="Abouelleil A."/>
            <person name="Allen A.W."/>
            <person name="Alvarado L."/>
            <person name="Arachchi H.M."/>
            <person name="Berlin A.M."/>
            <person name="Chapman S.B."/>
            <person name="Gainer-Dewar J."/>
            <person name="Goldberg J."/>
            <person name="Griggs A."/>
            <person name="Gujja S."/>
            <person name="Hansen M."/>
            <person name="Howarth C."/>
            <person name="Imamovic A."/>
            <person name="Ireland A."/>
            <person name="Larimer J."/>
            <person name="McCowan C."/>
            <person name="Murphy C."/>
            <person name="Pearson M."/>
            <person name="Poon T.W."/>
            <person name="Priest M."/>
            <person name="Roberts A."/>
            <person name="Saif S."/>
            <person name="Shea T."/>
            <person name="Sisk P."/>
            <person name="Sykes S."/>
            <person name="Wortman J."/>
            <person name="Nusbaum C."/>
            <person name="Birren B."/>
        </authorList>
    </citation>
    <scope>NUCLEOTIDE SEQUENCE [LARGE SCALE GENOMIC DNA]</scope>
    <source>
        <strain evidence="3 4">CBS 101466</strain>
    </source>
</reference>
<dbReference type="GeneID" id="19975044"/>
<dbReference type="AlphaFoldDB" id="W2RNI4"/>
<dbReference type="RefSeq" id="XP_008720250.1">
    <property type="nucleotide sequence ID" value="XM_008722028.1"/>
</dbReference>
<feature type="compositionally biased region" description="Polar residues" evidence="1">
    <location>
        <begin position="10"/>
        <end position="19"/>
    </location>
</feature>
<gene>
    <name evidence="3" type="ORF">HMPREF1541_07705</name>
</gene>
<dbReference type="VEuPathDB" id="FungiDB:HMPREF1541_07705"/>
<feature type="compositionally biased region" description="Low complexity" evidence="1">
    <location>
        <begin position="30"/>
        <end position="39"/>
    </location>
</feature>
<accession>W2RNI4</accession>
<feature type="transmembrane region" description="Helical" evidence="2">
    <location>
        <begin position="146"/>
        <end position="165"/>
    </location>
</feature>
<feature type="transmembrane region" description="Helical" evidence="2">
    <location>
        <begin position="120"/>
        <end position="139"/>
    </location>
</feature>
<protein>
    <submittedName>
        <fullName evidence="3">Uncharacterized protein</fullName>
    </submittedName>
</protein>
<dbReference type="Proteomes" id="UP000030752">
    <property type="component" value="Unassembled WGS sequence"/>
</dbReference>
<dbReference type="InParanoid" id="W2RNI4"/>